<evidence type="ECO:0000313" key="2">
    <source>
        <dbReference type="EMBL" id="JAD39838.1"/>
    </source>
</evidence>
<organism evidence="2">
    <name type="scientific">Arundo donax</name>
    <name type="common">Giant reed</name>
    <name type="synonym">Donax arundinaceus</name>
    <dbReference type="NCBI Taxonomy" id="35708"/>
    <lineage>
        <taxon>Eukaryota</taxon>
        <taxon>Viridiplantae</taxon>
        <taxon>Streptophyta</taxon>
        <taxon>Embryophyta</taxon>
        <taxon>Tracheophyta</taxon>
        <taxon>Spermatophyta</taxon>
        <taxon>Magnoliopsida</taxon>
        <taxon>Liliopsida</taxon>
        <taxon>Poales</taxon>
        <taxon>Poaceae</taxon>
        <taxon>PACMAD clade</taxon>
        <taxon>Arundinoideae</taxon>
        <taxon>Arundineae</taxon>
        <taxon>Arundo</taxon>
    </lineage>
</organism>
<accession>A0A0A8ZQ67</accession>
<feature type="compositionally biased region" description="Low complexity" evidence="1">
    <location>
        <begin position="27"/>
        <end position="40"/>
    </location>
</feature>
<protein>
    <submittedName>
        <fullName evidence="2">Uncharacterized protein</fullName>
    </submittedName>
</protein>
<dbReference type="EMBL" id="GBRH01258057">
    <property type="protein sequence ID" value="JAD39838.1"/>
    <property type="molecule type" value="Transcribed_RNA"/>
</dbReference>
<feature type="region of interest" description="Disordered" evidence="1">
    <location>
        <begin position="23"/>
        <end position="53"/>
    </location>
</feature>
<proteinExistence type="predicted"/>
<reference evidence="2" key="2">
    <citation type="journal article" date="2015" name="Data Brief">
        <title>Shoot transcriptome of the giant reed, Arundo donax.</title>
        <authorList>
            <person name="Barrero R.A."/>
            <person name="Guerrero F.D."/>
            <person name="Moolhuijzen P."/>
            <person name="Goolsby J.A."/>
            <person name="Tidwell J."/>
            <person name="Bellgard S.E."/>
            <person name="Bellgard M.I."/>
        </authorList>
    </citation>
    <scope>NUCLEOTIDE SEQUENCE</scope>
    <source>
        <tissue evidence="2">Shoot tissue taken approximately 20 cm above the soil surface</tissue>
    </source>
</reference>
<name>A0A0A8ZQ67_ARUDO</name>
<dbReference type="AlphaFoldDB" id="A0A0A8ZQ67"/>
<reference evidence="2" key="1">
    <citation type="submission" date="2014-09" db="EMBL/GenBank/DDBJ databases">
        <authorList>
            <person name="Magalhaes I.L.F."/>
            <person name="Oliveira U."/>
            <person name="Santos F.R."/>
            <person name="Vidigal T.H.D.A."/>
            <person name="Brescovit A.D."/>
            <person name="Santos A.J."/>
        </authorList>
    </citation>
    <scope>NUCLEOTIDE SEQUENCE</scope>
    <source>
        <tissue evidence="2">Shoot tissue taken approximately 20 cm above the soil surface</tissue>
    </source>
</reference>
<evidence type="ECO:0000256" key="1">
    <source>
        <dbReference type="SAM" id="MobiDB-lite"/>
    </source>
</evidence>
<sequence>MGCTNVTKMKHELTPNWRIAEHKSTWNPQSNPNIPQSNIIYHESDITDQESPN</sequence>